<reference evidence="4 5" key="1">
    <citation type="submission" date="2020-02" db="EMBL/GenBank/DDBJ databases">
        <title>A chromosome-scale genome assembly of the black bullhead catfish (Ameiurus melas).</title>
        <authorList>
            <person name="Wen M."/>
            <person name="Zham M."/>
            <person name="Cabau C."/>
            <person name="Klopp C."/>
            <person name="Donnadieu C."/>
            <person name="Roques C."/>
            <person name="Bouchez O."/>
            <person name="Lampietro C."/>
            <person name="Jouanno E."/>
            <person name="Herpin A."/>
            <person name="Louis A."/>
            <person name="Berthelot C."/>
            <person name="Parey E."/>
            <person name="Roest-Crollius H."/>
            <person name="Braasch I."/>
            <person name="Postlethwait J."/>
            <person name="Robinson-Rechavi M."/>
            <person name="Echchiki A."/>
            <person name="Begum T."/>
            <person name="Montfort J."/>
            <person name="Schartl M."/>
            <person name="Bobe J."/>
            <person name="Guiguen Y."/>
        </authorList>
    </citation>
    <scope>NUCLEOTIDE SEQUENCE [LARGE SCALE GENOMIC DNA]</scope>
    <source>
        <strain evidence="4">M_S1</strain>
        <tissue evidence="4">Blood</tissue>
    </source>
</reference>
<dbReference type="GO" id="GO:0005615">
    <property type="term" value="C:extracellular space"/>
    <property type="evidence" value="ECO:0007669"/>
    <property type="project" value="UniProtKB-KW"/>
</dbReference>
<dbReference type="PANTHER" id="PTHR12015">
    <property type="entry name" value="SMALL INDUCIBLE CYTOKINE A"/>
    <property type="match status" value="1"/>
</dbReference>
<dbReference type="Proteomes" id="UP000593565">
    <property type="component" value="Unassembled WGS sequence"/>
</dbReference>
<dbReference type="GO" id="GO:0006955">
    <property type="term" value="P:immune response"/>
    <property type="evidence" value="ECO:0007669"/>
    <property type="project" value="InterPro"/>
</dbReference>
<feature type="chain" id="PRO_5029873909" description="Chemokine interleukin-8-like domain-containing protein" evidence="2">
    <location>
        <begin position="21"/>
        <end position="113"/>
    </location>
</feature>
<dbReference type="SMART" id="SM00199">
    <property type="entry name" value="SCY"/>
    <property type="match status" value="1"/>
</dbReference>
<dbReference type="EMBL" id="JAAGNN010000011">
    <property type="protein sequence ID" value="KAF4083356.1"/>
    <property type="molecule type" value="Genomic_DNA"/>
</dbReference>
<dbReference type="PANTHER" id="PTHR12015:SF155">
    <property type="entry name" value="CHEMOKINE (C-C MOTIF) LIGAND 44"/>
    <property type="match status" value="1"/>
</dbReference>
<dbReference type="InterPro" id="IPR036048">
    <property type="entry name" value="Interleukin_8-like_sf"/>
</dbReference>
<dbReference type="Gene3D" id="2.40.50.40">
    <property type="match status" value="1"/>
</dbReference>
<keyword evidence="1" id="KW-0202">Cytokine</keyword>
<dbReference type="CDD" id="cd00169">
    <property type="entry name" value="Chemokine"/>
    <property type="match status" value="1"/>
</dbReference>
<comment type="caution">
    <text evidence="4">The sequence shown here is derived from an EMBL/GenBank/DDBJ whole genome shotgun (WGS) entry which is preliminary data.</text>
</comment>
<evidence type="ECO:0000256" key="1">
    <source>
        <dbReference type="ARBA" id="ARBA00022514"/>
    </source>
</evidence>
<dbReference type="InterPro" id="IPR001811">
    <property type="entry name" value="Chemokine_IL8-like_dom"/>
</dbReference>
<evidence type="ECO:0000313" key="5">
    <source>
        <dbReference type="Proteomes" id="UP000593565"/>
    </source>
</evidence>
<organism evidence="4 5">
    <name type="scientific">Ameiurus melas</name>
    <name type="common">Black bullhead</name>
    <name type="synonym">Silurus melas</name>
    <dbReference type="NCBI Taxonomy" id="219545"/>
    <lineage>
        <taxon>Eukaryota</taxon>
        <taxon>Metazoa</taxon>
        <taxon>Chordata</taxon>
        <taxon>Craniata</taxon>
        <taxon>Vertebrata</taxon>
        <taxon>Euteleostomi</taxon>
        <taxon>Actinopterygii</taxon>
        <taxon>Neopterygii</taxon>
        <taxon>Teleostei</taxon>
        <taxon>Ostariophysi</taxon>
        <taxon>Siluriformes</taxon>
        <taxon>Ictaluridae</taxon>
        <taxon>Ameiurus</taxon>
    </lineage>
</organism>
<keyword evidence="5" id="KW-1185">Reference proteome</keyword>
<name>A0A7J6ALC5_AMEME</name>
<evidence type="ECO:0000256" key="2">
    <source>
        <dbReference type="SAM" id="SignalP"/>
    </source>
</evidence>
<dbReference type="Pfam" id="PF00048">
    <property type="entry name" value="IL8"/>
    <property type="match status" value="1"/>
</dbReference>
<dbReference type="GO" id="GO:0008009">
    <property type="term" value="F:chemokine activity"/>
    <property type="evidence" value="ECO:0007669"/>
    <property type="project" value="InterPro"/>
</dbReference>
<evidence type="ECO:0000313" key="4">
    <source>
        <dbReference type="EMBL" id="KAF4083356.1"/>
    </source>
</evidence>
<feature type="domain" description="Chemokine interleukin-8-like" evidence="3">
    <location>
        <begin position="28"/>
        <end position="87"/>
    </location>
</feature>
<evidence type="ECO:0000259" key="3">
    <source>
        <dbReference type="SMART" id="SM00199"/>
    </source>
</evidence>
<dbReference type="InterPro" id="IPR039809">
    <property type="entry name" value="Chemokine_b/g/d"/>
</dbReference>
<sequence length="113" mass="13202">MLLQTIFMLSATVFFGYLEGKGVQMQRDVQCCMQYSQQNVRTKDILKFEVQTEGPDCSIKAIILYTKKVVKCADPRDRKVKRLLKKLRQRAKAHKSIKVLPQRHLPVMSKIQY</sequence>
<feature type="signal peptide" evidence="2">
    <location>
        <begin position="1"/>
        <end position="20"/>
    </location>
</feature>
<proteinExistence type="predicted"/>
<accession>A0A7J6ALC5</accession>
<dbReference type="AlphaFoldDB" id="A0A7J6ALC5"/>
<dbReference type="SUPFAM" id="SSF54117">
    <property type="entry name" value="Interleukin 8-like chemokines"/>
    <property type="match status" value="1"/>
</dbReference>
<keyword evidence="2" id="KW-0732">Signal</keyword>
<protein>
    <recommendedName>
        <fullName evidence="3">Chemokine interleukin-8-like domain-containing protein</fullName>
    </recommendedName>
</protein>
<gene>
    <name evidence="4" type="ORF">AMELA_G00140290</name>
</gene>